<comment type="caution">
    <text evidence="1">The sequence shown here is derived from an EMBL/GenBank/DDBJ whole genome shotgun (WGS) entry which is preliminary data.</text>
</comment>
<dbReference type="Proteomes" id="UP000189739">
    <property type="component" value="Unassembled WGS sequence"/>
</dbReference>
<reference evidence="1 2" key="1">
    <citation type="submission" date="2016-07" db="EMBL/GenBank/DDBJ databases">
        <title>Genomic analysis of zinc-resistant bacterium Mucilaginibacter pedocola TBZ30.</title>
        <authorList>
            <person name="Huang J."/>
            <person name="Tang J."/>
        </authorList>
    </citation>
    <scope>NUCLEOTIDE SEQUENCE [LARGE SCALE GENOMIC DNA]</scope>
    <source>
        <strain evidence="1 2">TBZ30</strain>
    </source>
</reference>
<evidence type="ECO:0000313" key="2">
    <source>
        <dbReference type="Proteomes" id="UP000189739"/>
    </source>
</evidence>
<dbReference type="EMBL" id="MBTF01000004">
    <property type="protein sequence ID" value="OOQ60909.1"/>
    <property type="molecule type" value="Genomic_DNA"/>
</dbReference>
<dbReference type="RefSeq" id="WP_078347227.1">
    <property type="nucleotide sequence ID" value="NZ_MBTF01000004.1"/>
</dbReference>
<name>A0A1S9PIZ9_9SPHI</name>
<keyword evidence="2" id="KW-1185">Reference proteome</keyword>
<sequence>MPNKIQNNFKSLMNDFSTDTGMSAIDNMGLYIQYFNARMSDKIMQYNAILIHELINKLDRLPDEIGSSVFNAMKGVR</sequence>
<dbReference type="AlphaFoldDB" id="A0A1S9PIZ9"/>
<protein>
    <submittedName>
        <fullName evidence="1">Uncharacterized protein</fullName>
    </submittedName>
</protein>
<accession>A0A1S9PIZ9</accession>
<gene>
    <name evidence="1" type="ORF">BC343_23395</name>
</gene>
<proteinExistence type="predicted"/>
<evidence type="ECO:0000313" key="1">
    <source>
        <dbReference type="EMBL" id="OOQ60909.1"/>
    </source>
</evidence>
<organism evidence="1 2">
    <name type="scientific">Mucilaginibacter pedocola</name>
    <dbReference type="NCBI Taxonomy" id="1792845"/>
    <lineage>
        <taxon>Bacteria</taxon>
        <taxon>Pseudomonadati</taxon>
        <taxon>Bacteroidota</taxon>
        <taxon>Sphingobacteriia</taxon>
        <taxon>Sphingobacteriales</taxon>
        <taxon>Sphingobacteriaceae</taxon>
        <taxon>Mucilaginibacter</taxon>
    </lineage>
</organism>